<feature type="signal peptide" evidence="1">
    <location>
        <begin position="1"/>
        <end position="23"/>
    </location>
</feature>
<reference evidence="2 3" key="1">
    <citation type="journal article" date="2024" name="IMA Fungus">
        <title>IMA Genome - F19 : A genome assembly and annotation guide to empower mycologists, including annotated draft genome sequences of Ceratocystis pirilliformis, Diaporthe australafricana, Fusarium ophioides, Paecilomyces lecythidis, and Sporothrix stenoceras.</title>
        <authorList>
            <person name="Aylward J."/>
            <person name="Wilson A.M."/>
            <person name="Visagie C.M."/>
            <person name="Spraker J."/>
            <person name="Barnes I."/>
            <person name="Buitendag C."/>
            <person name="Ceriani C."/>
            <person name="Del Mar Angel L."/>
            <person name="du Plessis D."/>
            <person name="Fuchs T."/>
            <person name="Gasser K."/>
            <person name="Kramer D."/>
            <person name="Li W."/>
            <person name="Munsamy K."/>
            <person name="Piso A."/>
            <person name="Price J.L."/>
            <person name="Sonnekus B."/>
            <person name="Thomas C."/>
            <person name="van der Nest A."/>
            <person name="van Dijk A."/>
            <person name="van Heerden A."/>
            <person name="van Vuuren N."/>
            <person name="Yilmaz N."/>
            <person name="Duong T.A."/>
            <person name="van der Merwe N.A."/>
            <person name="Wingfield M.J."/>
            <person name="Wingfield B.D."/>
        </authorList>
    </citation>
    <scope>NUCLEOTIDE SEQUENCE [LARGE SCALE GENOMIC DNA]</scope>
    <source>
        <strain evidence="2 3">CMW 18300</strain>
    </source>
</reference>
<name>A0ABR3WHP4_9PEZI</name>
<proteinExistence type="predicted"/>
<evidence type="ECO:0008006" key="4">
    <source>
        <dbReference type="Google" id="ProtNLM"/>
    </source>
</evidence>
<gene>
    <name evidence="2" type="ORF">Daus18300_008577</name>
</gene>
<evidence type="ECO:0000313" key="3">
    <source>
        <dbReference type="Proteomes" id="UP001583177"/>
    </source>
</evidence>
<comment type="caution">
    <text evidence="2">The sequence shown here is derived from an EMBL/GenBank/DDBJ whole genome shotgun (WGS) entry which is preliminary data.</text>
</comment>
<sequence length="359" mass="38591">MRGKLPSLSCVALVGSFVPLVQGNALSHNAAVRERAINDFNFATGSGNCGNYMPKLGQWVPDIAVLADSAIKALDAMDDIFDPYLLDITFTLNNFLGIDSADDIATARGWFSAVKSYSQGHFSDFGYSKAFMFCGDNYQVLKQGSDLAQEEDGTTVMVNGEEKRINEITDYVTELNSGFVPFWIKDLGGYLFAALERFRPGTPGDRCSSAFAFTSNPVKQKSSISFCIYPSTAAEGKKPIEYFAAETTTAARALTFAGSLLDGDAPGSSIMMHEMFHATRGNGATNDHAKHTAQCTGAVIAGNKADAQESPQCAVLFAVAMDLMFAGGLDEIGDPKNVYWWRGQSMSHTGAVNELTKSA</sequence>
<accession>A0ABR3WHP4</accession>
<dbReference type="EMBL" id="JAWRVE010000081">
    <property type="protein sequence ID" value="KAL1862480.1"/>
    <property type="molecule type" value="Genomic_DNA"/>
</dbReference>
<organism evidence="2 3">
    <name type="scientific">Diaporthe australafricana</name>
    <dbReference type="NCBI Taxonomy" id="127596"/>
    <lineage>
        <taxon>Eukaryota</taxon>
        <taxon>Fungi</taxon>
        <taxon>Dikarya</taxon>
        <taxon>Ascomycota</taxon>
        <taxon>Pezizomycotina</taxon>
        <taxon>Sordariomycetes</taxon>
        <taxon>Sordariomycetidae</taxon>
        <taxon>Diaporthales</taxon>
        <taxon>Diaporthaceae</taxon>
        <taxon>Diaporthe</taxon>
    </lineage>
</organism>
<dbReference type="Proteomes" id="UP001583177">
    <property type="component" value="Unassembled WGS sequence"/>
</dbReference>
<feature type="chain" id="PRO_5045791598" description="Lysine-specific metallo-endopeptidase domain-containing protein" evidence="1">
    <location>
        <begin position="24"/>
        <end position="359"/>
    </location>
</feature>
<keyword evidence="1" id="KW-0732">Signal</keyword>
<protein>
    <recommendedName>
        <fullName evidence="4">Lysine-specific metallo-endopeptidase domain-containing protein</fullName>
    </recommendedName>
</protein>
<keyword evidence="3" id="KW-1185">Reference proteome</keyword>
<evidence type="ECO:0000256" key="1">
    <source>
        <dbReference type="SAM" id="SignalP"/>
    </source>
</evidence>
<evidence type="ECO:0000313" key="2">
    <source>
        <dbReference type="EMBL" id="KAL1862480.1"/>
    </source>
</evidence>